<protein>
    <submittedName>
        <fullName evidence="4">GH18205</fullName>
    </submittedName>
</protein>
<dbReference type="eggNOG" id="KOG0118">
    <property type="taxonomic scope" value="Eukaryota"/>
</dbReference>
<dbReference type="KEGG" id="dgr:6563585"/>
<dbReference type="InParanoid" id="B4JFU3"/>
<evidence type="ECO:0000259" key="3">
    <source>
        <dbReference type="PROSITE" id="PS50102"/>
    </source>
</evidence>
<dbReference type="InterPro" id="IPR000504">
    <property type="entry name" value="RRM_dom"/>
</dbReference>
<dbReference type="Pfam" id="PF00076">
    <property type="entry name" value="RRM_1"/>
    <property type="match status" value="1"/>
</dbReference>
<feature type="domain" description="RRM" evidence="3">
    <location>
        <begin position="1"/>
        <end position="73"/>
    </location>
</feature>
<dbReference type="HOGENOM" id="CLU_1817772_0_0_1"/>
<proteinExistence type="predicted"/>
<dbReference type="SUPFAM" id="SSF54928">
    <property type="entry name" value="RNA-binding domain, RBD"/>
    <property type="match status" value="1"/>
</dbReference>
<dbReference type="InterPro" id="IPR035979">
    <property type="entry name" value="RBD_domain_sf"/>
</dbReference>
<dbReference type="AlphaFoldDB" id="B4JFU3"/>
<evidence type="ECO:0000256" key="2">
    <source>
        <dbReference type="PROSITE-ProRule" id="PRU00176"/>
    </source>
</evidence>
<reference evidence="4 5" key="1">
    <citation type="journal article" date="2007" name="Nature">
        <title>Evolution of genes and genomes on the Drosophila phylogeny.</title>
        <authorList>
            <consortium name="Drosophila 12 Genomes Consortium"/>
            <person name="Clark A.G."/>
            <person name="Eisen M.B."/>
            <person name="Smith D.R."/>
            <person name="Bergman C.M."/>
            <person name="Oliver B."/>
            <person name="Markow T.A."/>
            <person name="Kaufman T.C."/>
            <person name="Kellis M."/>
            <person name="Gelbart W."/>
            <person name="Iyer V.N."/>
            <person name="Pollard D.A."/>
            <person name="Sackton T.B."/>
            <person name="Larracuente A.M."/>
            <person name="Singh N.D."/>
            <person name="Abad J.P."/>
            <person name="Abt D.N."/>
            <person name="Adryan B."/>
            <person name="Aguade M."/>
            <person name="Akashi H."/>
            <person name="Anderson W.W."/>
            <person name="Aquadro C.F."/>
            <person name="Ardell D.H."/>
            <person name="Arguello R."/>
            <person name="Artieri C.G."/>
            <person name="Barbash D.A."/>
            <person name="Barker D."/>
            <person name="Barsanti P."/>
            <person name="Batterham P."/>
            <person name="Batzoglou S."/>
            <person name="Begun D."/>
            <person name="Bhutkar A."/>
            <person name="Blanco E."/>
            <person name="Bosak S.A."/>
            <person name="Bradley R.K."/>
            <person name="Brand A.D."/>
            <person name="Brent M.R."/>
            <person name="Brooks A.N."/>
            <person name="Brown R.H."/>
            <person name="Butlin R.K."/>
            <person name="Caggese C."/>
            <person name="Calvi B.R."/>
            <person name="Bernardo de Carvalho A."/>
            <person name="Caspi A."/>
            <person name="Castrezana S."/>
            <person name="Celniker S.E."/>
            <person name="Chang J.L."/>
            <person name="Chapple C."/>
            <person name="Chatterji S."/>
            <person name="Chinwalla A."/>
            <person name="Civetta A."/>
            <person name="Clifton S.W."/>
            <person name="Comeron J.M."/>
            <person name="Costello J.C."/>
            <person name="Coyne J.A."/>
            <person name="Daub J."/>
            <person name="David R.G."/>
            <person name="Delcher A.L."/>
            <person name="Delehaunty K."/>
            <person name="Do C.B."/>
            <person name="Ebling H."/>
            <person name="Edwards K."/>
            <person name="Eickbush T."/>
            <person name="Evans J.D."/>
            <person name="Filipski A."/>
            <person name="Findeiss S."/>
            <person name="Freyhult E."/>
            <person name="Fulton L."/>
            <person name="Fulton R."/>
            <person name="Garcia A.C."/>
            <person name="Gardiner A."/>
            <person name="Garfield D.A."/>
            <person name="Garvin B.E."/>
            <person name="Gibson G."/>
            <person name="Gilbert D."/>
            <person name="Gnerre S."/>
            <person name="Godfrey J."/>
            <person name="Good R."/>
            <person name="Gotea V."/>
            <person name="Gravely B."/>
            <person name="Greenberg A.J."/>
            <person name="Griffiths-Jones S."/>
            <person name="Gross S."/>
            <person name="Guigo R."/>
            <person name="Gustafson E.A."/>
            <person name="Haerty W."/>
            <person name="Hahn M.W."/>
            <person name="Halligan D.L."/>
            <person name="Halpern A.L."/>
            <person name="Halter G.M."/>
            <person name="Han M.V."/>
            <person name="Heger A."/>
            <person name="Hillier L."/>
            <person name="Hinrichs A.S."/>
            <person name="Holmes I."/>
            <person name="Hoskins R.A."/>
            <person name="Hubisz M.J."/>
            <person name="Hultmark D."/>
            <person name="Huntley M.A."/>
            <person name="Jaffe D.B."/>
            <person name="Jagadeeshan S."/>
            <person name="Jeck W.R."/>
            <person name="Johnson J."/>
            <person name="Jones C.D."/>
            <person name="Jordan W.C."/>
            <person name="Karpen G.H."/>
            <person name="Kataoka E."/>
            <person name="Keightley P.D."/>
            <person name="Kheradpour P."/>
            <person name="Kirkness E.F."/>
            <person name="Koerich L.B."/>
            <person name="Kristiansen K."/>
            <person name="Kudrna D."/>
            <person name="Kulathinal R.J."/>
            <person name="Kumar S."/>
            <person name="Kwok R."/>
            <person name="Lander E."/>
            <person name="Langley C.H."/>
            <person name="Lapoint R."/>
            <person name="Lazzaro B.P."/>
            <person name="Lee S.J."/>
            <person name="Levesque L."/>
            <person name="Li R."/>
            <person name="Lin C.F."/>
            <person name="Lin M.F."/>
            <person name="Lindblad-Toh K."/>
            <person name="Llopart A."/>
            <person name="Long M."/>
            <person name="Low L."/>
            <person name="Lozovsky E."/>
            <person name="Lu J."/>
            <person name="Luo M."/>
            <person name="Machado C.A."/>
            <person name="Makalowski W."/>
            <person name="Marzo M."/>
            <person name="Matsuda M."/>
            <person name="Matzkin L."/>
            <person name="McAllister B."/>
            <person name="McBride C.S."/>
            <person name="McKernan B."/>
            <person name="McKernan K."/>
            <person name="Mendez-Lago M."/>
            <person name="Minx P."/>
            <person name="Mollenhauer M.U."/>
            <person name="Montooth K."/>
            <person name="Mount S.M."/>
            <person name="Mu X."/>
            <person name="Myers E."/>
            <person name="Negre B."/>
            <person name="Newfeld S."/>
            <person name="Nielsen R."/>
            <person name="Noor M.A."/>
            <person name="O'Grady P."/>
            <person name="Pachter L."/>
            <person name="Papaceit M."/>
            <person name="Parisi M.J."/>
            <person name="Parisi M."/>
            <person name="Parts L."/>
            <person name="Pedersen J.S."/>
            <person name="Pesole G."/>
            <person name="Phillippy A.M."/>
            <person name="Ponting C.P."/>
            <person name="Pop M."/>
            <person name="Porcelli D."/>
            <person name="Powell J.R."/>
            <person name="Prohaska S."/>
            <person name="Pruitt K."/>
            <person name="Puig M."/>
            <person name="Quesneville H."/>
            <person name="Ram K.R."/>
            <person name="Rand D."/>
            <person name="Rasmussen M.D."/>
            <person name="Reed L.K."/>
            <person name="Reenan R."/>
            <person name="Reily A."/>
            <person name="Remington K.A."/>
            <person name="Rieger T.T."/>
            <person name="Ritchie M.G."/>
            <person name="Robin C."/>
            <person name="Rogers Y.H."/>
            <person name="Rohde C."/>
            <person name="Rozas J."/>
            <person name="Rubenfield M.J."/>
            <person name="Ruiz A."/>
            <person name="Russo S."/>
            <person name="Salzberg S.L."/>
            <person name="Sanchez-Gracia A."/>
            <person name="Saranga D.J."/>
            <person name="Sato H."/>
            <person name="Schaeffer S.W."/>
            <person name="Schatz M.C."/>
            <person name="Schlenke T."/>
            <person name="Schwartz R."/>
            <person name="Segarra C."/>
            <person name="Singh R.S."/>
            <person name="Sirot L."/>
            <person name="Sirota M."/>
            <person name="Sisneros N.B."/>
            <person name="Smith C.D."/>
            <person name="Smith T.F."/>
            <person name="Spieth J."/>
            <person name="Stage D.E."/>
            <person name="Stark A."/>
            <person name="Stephan W."/>
            <person name="Strausberg R.L."/>
            <person name="Strempel S."/>
            <person name="Sturgill D."/>
            <person name="Sutton G."/>
            <person name="Sutton G.G."/>
            <person name="Tao W."/>
            <person name="Teichmann S."/>
            <person name="Tobari Y.N."/>
            <person name="Tomimura Y."/>
            <person name="Tsolas J.M."/>
            <person name="Valente V.L."/>
            <person name="Venter E."/>
            <person name="Venter J.C."/>
            <person name="Vicario S."/>
            <person name="Vieira F.G."/>
            <person name="Vilella A.J."/>
            <person name="Villasante A."/>
            <person name="Walenz B."/>
            <person name="Wang J."/>
            <person name="Wasserman M."/>
            <person name="Watts T."/>
            <person name="Wilson D."/>
            <person name="Wilson R.K."/>
            <person name="Wing R.A."/>
            <person name="Wolfner M.F."/>
            <person name="Wong A."/>
            <person name="Wong G.K."/>
            <person name="Wu C.I."/>
            <person name="Wu G."/>
            <person name="Yamamoto D."/>
            <person name="Yang H.P."/>
            <person name="Yang S.P."/>
            <person name="Yorke J.A."/>
            <person name="Yoshida K."/>
            <person name="Zdobnov E."/>
            <person name="Zhang P."/>
            <person name="Zhang Y."/>
            <person name="Zimin A.V."/>
            <person name="Baldwin J."/>
            <person name="Abdouelleil A."/>
            <person name="Abdulkadir J."/>
            <person name="Abebe A."/>
            <person name="Abera B."/>
            <person name="Abreu J."/>
            <person name="Acer S.C."/>
            <person name="Aftuck L."/>
            <person name="Alexander A."/>
            <person name="An P."/>
            <person name="Anderson E."/>
            <person name="Anderson S."/>
            <person name="Arachi H."/>
            <person name="Azer M."/>
            <person name="Bachantsang P."/>
            <person name="Barry A."/>
            <person name="Bayul T."/>
            <person name="Berlin A."/>
            <person name="Bessette D."/>
            <person name="Bloom T."/>
            <person name="Blye J."/>
            <person name="Boguslavskiy L."/>
            <person name="Bonnet C."/>
            <person name="Boukhgalter B."/>
            <person name="Bourzgui I."/>
            <person name="Brown A."/>
            <person name="Cahill P."/>
            <person name="Channer S."/>
            <person name="Cheshatsang Y."/>
            <person name="Chuda L."/>
            <person name="Citroen M."/>
            <person name="Collymore A."/>
            <person name="Cooke P."/>
            <person name="Costello M."/>
            <person name="D'Aco K."/>
            <person name="Daza R."/>
            <person name="De Haan G."/>
            <person name="DeGray S."/>
            <person name="DeMaso C."/>
            <person name="Dhargay N."/>
            <person name="Dooley K."/>
            <person name="Dooley E."/>
            <person name="Doricent M."/>
            <person name="Dorje P."/>
            <person name="Dorjee K."/>
            <person name="Dupes A."/>
            <person name="Elong R."/>
            <person name="Falk J."/>
            <person name="Farina A."/>
            <person name="Faro S."/>
            <person name="Ferguson D."/>
            <person name="Fisher S."/>
            <person name="Foley C.D."/>
            <person name="Franke A."/>
            <person name="Friedrich D."/>
            <person name="Gadbois L."/>
            <person name="Gearin G."/>
            <person name="Gearin C.R."/>
            <person name="Giannoukos G."/>
            <person name="Goode T."/>
            <person name="Graham J."/>
            <person name="Grandbois E."/>
            <person name="Grewal S."/>
            <person name="Gyaltsen K."/>
            <person name="Hafez N."/>
            <person name="Hagos B."/>
            <person name="Hall J."/>
            <person name="Henson C."/>
            <person name="Hollinger A."/>
            <person name="Honan T."/>
            <person name="Huard M.D."/>
            <person name="Hughes L."/>
            <person name="Hurhula B."/>
            <person name="Husby M.E."/>
            <person name="Kamat A."/>
            <person name="Kanga B."/>
            <person name="Kashin S."/>
            <person name="Khazanovich D."/>
            <person name="Kisner P."/>
            <person name="Lance K."/>
            <person name="Lara M."/>
            <person name="Lee W."/>
            <person name="Lennon N."/>
            <person name="Letendre F."/>
            <person name="LeVine R."/>
            <person name="Lipovsky A."/>
            <person name="Liu X."/>
            <person name="Liu J."/>
            <person name="Liu S."/>
            <person name="Lokyitsang T."/>
            <person name="Lokyitsang Y."/>
            <person name="Lubonja R."/>
            <person name="Lui A."/>
            <person name="MacDonald P."/>
            <person name="Magnisalis V."/>
            <person name="Maru K."/>
            <person name="Matthews C."/>
            <person name="McCusker W."/>
            <person name="McDonough S."/>
            <person name="Mehta T."/>
            <person name="Meldrim J."/>
            <person name="Meneus L."/>
            <person name="Mihai O."/>
            <person name="Mihalev A."/>
            <person name="Mihova T."/>
            <person name="Mittelman R."/>
            <person name="Mlenga V."/>
            <person name="Montmayeur A."/>
            <person name="Mulrain L."/>
            <person name="Navidi A."/>
            <person name="Naylor J."/>
            <person name="Negash T."/>
            <person name="Nguyen T."/>
            <person name="Nguyen N."/>
            <person name="Nicol R."/>
            <person name="Norbu C."/>
            <person name="Norbu N."/>
            <person name="Novod N."/>
            <person name="O'Neill B."/>
            <person name="Osman S."/>
            <person name="Markiewicz E."/>
            <person name="Oyono O.L."/>
            <person name="Patti C."/>
            <person name="Phunkhang P."/>
            <person name="Pierre F."/>
            <person name="Priest M."/>
            <person name="Raghuraman S."/>
            <person name="Rege F."/>
            <person name="Reyes R."/>
            <person name="Rise C."/>
            <person name="Rogov P."/>
            <person name="Ross K."/>
            <person name="Ryan E."/>
            <person name="Settipalli S."/>
            <person name="Shea T."/>
            <person name="Sherpa N."/>
            <person name="Shi L."/>
            <person name="Shih D."/>
            <person name="Sparrow T."/>
            <person name="Spaulding J."/>
            <person name="Stalker J."/>
            <person name="Stange-Thomann N."/>
            <person name="Stavropoulos S."/>
            <person name="Stone C."/>
            <person name="Strader C."/>
            <person name="Tesfaye S."/>
            <person name="Thomson T."/>
            <person name="Thoulutsang Y."/>
            <person name="Thoulutsang D."/>
            <person name="Topham K."/>
            <person name="Topping I."/>
            <person name="Tsamla T."/>
            <person name="Vassiliev H."/>
            <person name="Vo A."/>
            <person name="Wangchuk T."/>
            <person name="Wangdi T."/>
            <person name="Weiand M."/>
            <person name="Wilkinson J."/>
            <person name="Wilson A."/>
            <person name="Yadav S."/>
            <person name="Young G."/>
            <person name="Yu Q."/>
            <person name="Zembek L."/>
            <person name="Zhong D."/>
            <person name="Zimmer A."/>
            <person name="Zwirko Z."/>
            <person name="Jaffe D.B."/>
            <person name="Alvarez P."/>
            <person name="Brockman W."/>
            <person name="Butler J."/>
            <person name="Chin C."/>
            <person name="Gnerre S."/>
            <person name="Grabherr M."/>
            <person name="Kleber M."/>
            <person name="Mauceli E."/>
            <person name="MacCallum I."/>
        </authorList>
    </citation>
    <scope>NUCLEOTIDE SEQUENCE [LARGE SCALE GENOMIC DNA]</scope>
    <source>
        <strain evidence="5">Tucson 15287-2541.00</strain>
    </source>
</reference>
<dbReference type="Proteomes" id="UP000001070">
    <property type="component" value="Unassembled WGS sequence"/>
</dbReference>
<dbReference type="GO" id="GO:0003723">
    <property type="term" value="F:RNA binding"/>
    <property type="evidence" value="ECO:0007669"/>
    <property type="project" value="UniProtKB-UniRule"/>
</dbReference>
<dbReference type="PANTHER" id="PTHR10352">
    <property type="entry name" value="EUKARYOTIC TRANSLATION INITIATION FACTOR 3 SUBUNIT G"/>
    <property type="match status" value="1"/>
</dbReference>
<dbReference type="PROSITE" id="PS50102">
    <property type="entry name" value="RRM"/>
    <property type="match status" value="1"/>
</dbReference>
<dbReference type="EMBL" id="CH916369">
    <property type="protein sequence ID" value="EDV93574.1"/>
    <property type="molecule type" value="Genomic_DNA"/>
</dbReference>
<evidence type="ECO:0000313" key="4">
    <source>
        <dbReference type="EMBL" id="EDV93574.1"/>
    </source>
</evidence>
<dbReference type="SMART" id="SM00360">
    <property type="entry name" value="RRM"/>
    <property type="match status" value="1"/>
</dbReference>
<evidence type="ECO:0000256" key="1">
    <source>
        <dbReference type="ARBA" id="ARBA00022884"/>
    </source>
</evidence>
<dbReference type="InterPro" id="IPR012677">
    <property type="entry name" value="Nucleotide-bd_a/b_plait_sf"/>
</dbReference>
<dbReference type="STRING" id="7222.B4JFU3"/>
<evidence type="ECO:0000313" key="5">
    <source>
        <dbReference type="Proteomes" id="UP000001070"/>
    </source>
</evidence>
<dbReference type="Gene3D" id="3.30.70.330">
    <property type="match status" value="2"/>
</dbReference>
<organism evidence="5">
    <name type="scientific">Drosophila grimshawi</name>
    <name type="common">Hawaiian fruit fly</name>
    <name type="synonym">Idiomyia grimshawi</name>
    <dbReference type="NCBI Taxonomy" id="7222"/>
    <lineage>
        <taxon>Eukaryota</taxon>
        <taxon>Metazoa</taxon>
        <taxon>Ecdysozoa</taxon>
        <taxon>Arthropoda</taxon>
        <taxon>Hexapoda</taxon>
        <taxon>Insecta</taxon>
        <taxon>Pterygota</taxon>
        <taxon>Neoptera</taxon>
        <taxon>Endopterygota</taxon>
        <taxon>Diptera</taxon>
        <taxon>Brachycera</taxon>
        <taxon>Muscomorpha</taxon>
        <taxon>Ephydroidea</taxon>
        <taxon>Drosophilidae</taxon>
        <taxon>Drosophila</taxon>
        <taxon>Hawaiian Drosophila</taxon>
    </lineage>
</organism>
<dbReference type="SMR" id="B4JFU3"/>
<keyword evidence="5" id="KW-1185">Reference proteome</keyword>
<sequence>MPQNMDEDELNAMFNIFGPIARSKVVRQSKTHKSLCYGFVQFEAAENAMLAQISLNGRSLRGKRNSEIKHATVFVTNLPNDEQQNFAFISFVSRFSAALATSSMHGYQLENCLMPVMVKLATRSMNNAIYSRSKSNHFVQTN</sequence>
<gene>
    <name evidence="4" type="primary">Dgri\GH18205</name>
    <name evidence="4" type="ORF">Dgri_GH18205</name>
</gene>
<name>B4JFU3_DROGR</name>
<keyword evidence="1 2" id="KW-0694">RNA-binding</keyword>
<accession>B4JFU3</accession>
<dbReference type="PhylomeDB" id="B4JFU3"/>
<dbReference type="OrthoDB" id="266020at2759"/>